<evidence type="ECO:0000259" key="4">
    <source>
        <dbReference type="Pfam" id="PF18052"/>
    </source>
</evidence>
<dbReference type="SUPFAM" id="SSF52540">
    <property type="entry name" value="P-loop containing nucleoside triphosphate hydrolases"/>
    <property type="match status" value="1"/>
</dbReference>
<dbReference type="GO" id="GO:0000166">
    <property type="term" value="F:nucleotide binding"/>
    <property type="evidence" value="ECO:0007669"/>
    <property type="project" value="UniProtKB-KW"/>
</dbReference>
<dbReference type="PANTHER" id="PTHR19338:SF37">
    <property type="entry name" value="DISEASE RESISTANCE PROTEIN RGA4"/>
    <property type="match status" value="1"/>
</dbReference>
<protein>
    <recommendedName>
        <fullName evidence="4">Disease resistance N-terminal domain-containing protein</fullName>
    </recommendedName>
</protein>
<dbReference type="InterPro" id="IPR041118">
    <property type="entry name" value="Rx_N"/>
</dbReference>
<dbReference type="Pfam" id="PF18052">
    <property type="entry name" value="Rx_N"/>
    <property type="match status" value="1"/>
</dbReference>
<dbReference type="PANTHER" id="PTHR19338">
    <property type="entry name" value="TRANSLOCASE OF INNER MITOCHONDRIAL MEMBRANE 13 HOMOLOG"/>
    <property type="match status" value="1"/>
</dbReference>
<comment type="caution">
    <text evidence="5">The sequence shown here is derived from an EMBL/GenBank/DDBJ whole genome shotgun (WGS) entry which is preliminary data.</text>
</comment>
<keyword evidence="3" id="KW-0611">Plant defense</keyword>
<keyword evidence="2" id="KW-0547">Nucleotide-binding</keyword>
<dbReference type="AlphaFoldDB" id="A0AAW1WYU3"/>
<keyword evidence="6" id="KW-1185">Reference proteome</keyword>
<dbReference type="Gene3D" id="1.20.5.4130">
    <property type="match status" value="1"/>
</dbReference>
<dbReference type="Proteomes" id="UP001457282">
    <property type="component" value="Unassembled WGS sequence"/>
</dbReference>
<dbReference type="GO" id="GO:0006952">
    <property type="term" value="P:defense response"/>
    <property type="evidence" value="ECO:0007669"/>
    <property type="project" value="UniProtKB-KW"/>
</dbReference>
<reference evidence="5 6" key="1">
    <citation type="journal article" date="2023" name="G3 (Bethesda)">
        <title>A chromosome-length genome assembly and annotation of blackberry (Rubus argutus, cv. 'Hillquist').</title>
        <authorList>
            <person name="Bruna T."/>
            <person name="Aryal R."/>
            <person name="Dudchenko O."/>
            <person name="Sargent D.J."/>
            <person name="Mead D."/>
            <person name="Buti M."/>
            <person name="Cavallini A."/>
            <person name="Hytonen T."/>
            <person name="Andres J."/>
            <person name="Pham M."/>
            <person name="Weisz D."/>
            <person name="Mascagni F."/>
            <person name="Usai G."/>
            <person name="Natali L."/>
            <person name="Bassil N."/>
            <person name="Fernandez G.E."/>
            <person name="Lomsadze A."/>
            <person name="Armour M."/>
            <person name="Olukolu B."/>
            <person name="Poorten T."/>
            <person name="Britton C."/>
            <person name="Davik J."/>
            <person name="Ashrafi H."/>
            <person name="Aiden E.L."/>
            <person name="Borodovsky M."/>
            <person name="Worthington M."/>
        </authorList>
    </citation>
    <scope>NUCLEOTIDE SEQUENCE [LARGE SCALE GENOMIC DNA]</scope>
    <source>
        <strain evidence="5">PI 553951</strain>
    </source>
</reference>
<dbReference type="EMBL" id="JBEDUW010000005">
    <property type="protein sequence ID" value="KAK9929842.1"/>
    <property type="molecule type" value="Genomic_DNA"/>
</dbReference>
<evidence type="ECO:0000313" key="5">
    <source>
        <dbReference type="EMBL" id="KAK9929842.1"/>
    </source>
</evidence>
<evidence type="ECO:0000313" key="6">
    <source>
        <dbReference type="Proteomes" id="UP001457282"/>
    </source>
</evidence>
<evidence type="ECO:0000256" key="1">
    <source>
        <dbReference type="ARBA" id="ARBA00022737"/>
    </source>
</evidence>
<dbReference type="InterPro" id="IPR027417">
    <property type="entry name" value="P-loop_NTPase"/>
</dbReference>
<proteinExistence type="predicted"/>
<organism evidence="5 6">
    <name type="scientific">Rubus argutus</name>
    <name type="common">Southern blackberry</name>
    <dbReference type="NCBI Taxonomy" id="59490"/>
    <lineage>
        <taxon>Eukaryota</taxon>
        <taxon>Viridiplantae</taxon>
        <taxon>Streptophyta</taxon>
        <taxon>Embryophyta</taxon>
        <taxon>Tracheophyta</taxon>
        <taxon>Spermatophyta</taxon>
        <taxon>Magnoliopsida</taxon>
        <taxon>eudicotyledons</taxon>
        <taxon>Gunneridae</taxon>
        <taxon>Pentapetalae</taxon>
        <taxon>rosids</taxon>
        <taxon>fabids</taxon>
        <taxon>Rosales</taxon>
        <taxon>Rosaceae</taxon>
        <taxon>Rosoideae</taxon>
        <taxon>Rosoideae incertae sedis</taxon>
        <taxon>Rubus</taxon>
    </lineage>
</organism>
<gene>
    <name evidence="5" type="ORF">M0R45_026919</name>
</gene>
<evidence type="ECO:0000256" key="3">
    <source>
        <dbReference type="ARBA" id="ARBA00022821"/>
    </source>
</evidence>
<feature type="domain" description="Disease resistance N-terminal" evidence="4">
    <location>
        <begin position="6"/>
        <end position="100"/>
    </location>
</feature>
<sequence length="224" mass="25397">MADALISVLLEQLASVVYEHTKEAVTLVLNAEKDVESFSSKLKDIQAVLEDAEKKQVTEASVGRWLEKLKDVSYEMDDVLDEWNTEILRRQVEEGENASVSKKKVRFLISSDCFCFGQVNNAIHHHNIARRIKELNDKLTLIAAEREKYDFHQSTNRGPDEQLIQRQNTTSLVDISTIFGREEEKEILLSKLLRESSQEGGRFLVIPIVGMGGMGKNNSYPTSL</sequence>
<evidence type="ECO:0000256" key="2">
    <source>
        <dbReference type="ARBA" id="ARBA00022741"/>
    </source>
</evidence>
<name>A0AAW1WYU3_RUBAR</name>
<accession>A0AAW1WYU3</accession>
<keyword evidence="1" id="KW-0677">Repeat</keyword>